<feature type="chain" id="PRO_5005190408" evidence="2">
    <location>
        <begin position="31"/>
        <end position="178"/>
    </location>
</feature>
<protein>
    <submittedName>
        <fullName evidence="3">Uncharacterized protein</fullName>
    </submittedName>
</protein>
<keyword evidence="2" id="KW-0732">Signal</keyword>
<dbReference type="PhylomeDB" id="A0A0G4GAG4"/>
<dbReference type="EMBL" id="CDMY01000609">
    <property type="protein sequence ID" value="CEM25974.1"/>
    <property type="molecule type" value="Genomic_DNA"/>
</dbReference>
<feature type="signal peptide" evidence="2">
    <location>
        <begin position="1"/>
        <end position="30"/>
    </location>
</feature>
<dbReference type="InParanoid" id="A0A0G4GAG4"/>
<evidence type="ECO:0000313" key="4">
    <source>
        <dbReference type="Proteomes" id="UP000041254"/>
    </source>
</evidence>
<keyword evidence="1" id="KW-0472">Membrane</keyword>
<feature type="transmembrane region" description="Helical" evidence="1">
    <location>
        <begin position="148"/>
        <end position="168"/>
    </location>
</feature>
<sequence length="178" mass="19298">MVALSFRLLLGSLVLSPLVTCGAFIRPAHAPLTHAVTCVPHASSHALDRQRMRPLTAVGMTTIGLTSRDAVAACLGGTFALMINGYVNANKQGVAWALGWTIGMMQAKFLDNVVPVLAQYSRAIDINDLSVSDLLIRLASVEVDDHDFARFAMTMVWTLVALPWVVLWTGPRVKKDRA</sequence>
<dbReference type="AlphaFoldDB" id="A0A0G4GAG4"/>
<keyword evidence="1" id="KW-0812">Transmembrane</keyword>
<keyword evidence="4" id="KW-1185">Reference proteome</keyword>
<gene>
    <name evidence="3" type="ORF">Vbra_1249</name>
</gene>
<dbReference type="VEuPathDB" id="CryptoDB:Vbra_1249"/>
<keyword evidence="1" id="KW-1133">Transmembrane helix</keyword>
<evidence type="ECO:0000256" key="2">
    <source>
        <dbReference type="SAM" id="SignalP"/>
    </source>
</evidence>
<proteinExistence type="predicted"/>
<reference evidence="3 4" key="1">
    <citation type="submission" date="2014-11" db="EMBL/GenBank/DDBJ databases">
        <authorList>
            <person name="Zhu J."/>
            <person name="Qi W."/>
            <person name="Song R."/>
        </authorList>
    </citation>
    <scope>NUCLEOTIDE SEQUENCE [LARGE SCALE GENOMIC DNA]</scope>
</reference>
<evidence type="ECO:0000313" key="3">
    <source>
        <dbReference type="EMBL" id="CEM25974.1"/>
    </source>
</evidence>
<name>A0A0G4GAG4_VITBC</name>
<accession>A0A0G4GAG4</accession>
<evidence type="ECO:0000256" key="1">
    <source>
        <dbReference type="SAM" id="Phobius"/>
    </source>
</evidence>
<organism evidence="3 4">
    <name type="scientific">Vitrella brassicaformis (strain CCMP3155)</name>
    <dbReference type="NCBI Taxonomy" id="1169540"/>
    <lineage>
        <taxon>Eukaryota</taxon>
        <taxon>Sar</taxon>
        <taxon>Alveolata</taxon>
        <taxon>Colpodellida</taxon>
        <taxon>Vitrellaceae</taxon>
        <taxon>Vitrella</taxon>
    </lineage>
</organism>
<dbReference type="Proteomes" id="UP000041254">
    <property type="component" value="Unassembled WGS sequence"/>
</dbReference>